<keyword evidence="1" id="KW-0678">Repressor</keyword>
<dbReference type="InterPro" id="IPR000843">
    <property type="entry name" value="HTH_LacI"/>
</dbReference>
<organism evidence="6 7">
    <name type="scientific">Pseudonocardia yuanmonensis</name>
    <dbReference type="NCBI Taxonomy" id="1095914"/>
    <lineage>
        <taxon>Bacteria</taxon>
        <taxon>Bacillati</taxon>
        <taxon>Actinomycetota</taxon>
        <taxon>Actinomycetes</taxon>
        <taxon>Pseudonocardiales</taxon>
        <taxon>Pseudonocardiaceae</taxon>
        <taxon>Pseudonocardia</taxon>
    </lineage>
</organism>
<dbReference type="InterPro" id="IPR028082">
    <property type="entry name" value="Peripla_BP_I"/>
</dbReference>
<dbReference type="InterPro" id="IPR010982">
    <property type="entry name" value="Lambda_DNA-bd_dom_sf"/>
</dbReference>
<dbReference type="SUPFAM" id="SSF53822">
    <property type="entry name" value="Periplasmic binding protein-like I"/>
    <property type="match status" value="1"/>
</dbReference>
<dbReference type="GO" id="GO:0003677">
    <property type="term" value="F:DNA binding"/>
    <property type="evidence" value="ECO:0007669"/>
    <property type="project" value="UniProtKB-KW"/>
</dbReference>
<evidence type="ECO:0000259" key="5">
    <source>
        <dbReference type="PROSITE" id="PS50932"/>
    </source>
</evidence>
<reference evidence="7" key="1">
    <citation type="journal article" date="2019" name="Int. J. Syst. Evol. Microbiol.">
        <title>The Global Catalogue of Microorganisms (GCM) 10K type strain sequencing project: providing services to taxonomists for standard genome sequencing and annotation.</title>
        <authorList>
            <consortium name="The Broad Institute Genomics Platform"/>
            <consortium name="The Broad Institute Genome Sequencing Center for Infectious Disease"/>
            <person name="Wu L."/>
            <person name="Ma J."/>
        </authorList>
    </citation>
    <scope>NUCLEOTIDE SEQUENCE [LARGE SCALE GENOMIC DNA]</scope>
    <source>
        <strain evidence="7">JCM 18055</strain>
    </source>
</reference>
<evidence type="ECO:0000256" key="3">
    <source>
        <dbReference type="ARBA" id="ARBA00023125"/>
    </source>
</evidence>
<keyword evidence="2" id="KW-0805">Transcription regulation</keyword>
<dbReference type="SUPFAM" id="SSF47413">
    <property type="entry name" value="lambda repressor-like DNA-binding domains"/>
    <property type="match status" value="1"/>
</dbReference>
<dbReference type="Pfam" id="PF00356">
    <property type="entry name" value="LacI"/>
    <property type="match status" value="1"/>
</dbReference>
<dbReference type="CDD" id="cd06267">
    <property type="entry name" value="PBP1_LacI_sugar_binding-like"/>
    <property type="match status" value="1"/>
</dbReference>
<dbReference type="RefSeq" id="WP_345378532.1">
    <property type="nucleotide sequence ID" value="NZ_BAABIC010000002.1"/>
</dbReference>
<accession>A0ABP8W1Z7</accession>
<dbReference type="InterPro" id="IPR046335">
    <property type="entry name" value="LacI/GalR-like_sensor"/>
</dbReference>
<evidence type="ECO:0000256" key="4">
    <source>
        <dbReference type="ARBA" id="ARBA00023163"/>
    </source>
</evidence>
<dbReference type="CDD" id="cd01392">
    <property type="entry name" value="HTH_LacI"/>
    <property type="match status" value="1"/>
</dbReference>
<evidence type="ECO:0000313" key="6">
    <source>
        <dbReference type="EMBL" id="GAA4678381.1"/>
    </source>
</evidence>
<keyword evidence="4" id="KW-0804">Transcription</keyword>
<protein>
    <submittedName>
        <fullName evidence="6">LacI family DNA-binding transcriptional regulator</fullName>
    </submittedName>
</protein>
<dbReference type="Gene3D" id="3.40.50.2300">
    <property type="match status" value="2"/>
</dbReference>
<dbReference type="Gene3D" id="1.10.260.40">
    <property type="entry name" value="lambda repressor-like DNA-binding domains"/>
    <property type="match status" value="1"/>
</dbReference>
<evidence type="ECO:0000256" key="1">
    <source>
        <dbReference type="ARBA" id="ARBA00022491"/>
    </source>
</evidence>
<keyword evidence="7" id="KW-1185">Reference proteome</keyword>
<dbReference type="Pfam" id="PF13377">
    <property type="entry name" value="Peripla_BP_3"/>
    <property type="match status" value="1"/>
</dbReference>
<name>A0ABP8W1Z7_9PSEU</name>
<dbReference type="Proteomes" id="UP001500325">
    <property type="component" value="Unassembled WGS sequence"/>
</dbReference>
<feature type="domain" description="HTH lacI-type" evidence="5">
    <location>
        <begin position="9"/>
        <end position="63"/>
    </location>
</feature>
<keyword evidence="3 6" id="KW-0238">DNA-binding</keyword>
<dbReference type="PANTHER" id="PTHR30146:SF148">
    <property type="entry name" value="HTH-TYPE TRANSCRIPTIONAL REPRESSOR PURR-RELATED"/>
    <property type="match status" value="1"/>
</dbReference>
<dbReference type="EMBL" id="BAABIC010000002">
    <property type="protein sequence ID" value="GAA4678381.1"/>
    <property type="molecule type" value="Genomic_DNA"/>
</dbReference>
<dbReference type="PANTHER" id="PTHR30146">
    <property type="entry name" value="LACI-RELATED TRANSCRIPTIONAL REPRESSOR"/>
    <property type="match status" value="1"/>
</dbReference>
<evidence type="ECO:0000256" key="2">
    <source>
        <dbReference type="ARBA" id="ARBA00023015"/>
    </source>
</evidence>
<comment type="caution">
    <text evidence="6">The sequence shown here is derived from an EMBL/GenBank/DDBJ whole genome shotgun (WGS) entry which is preliminary data.</text>
</comment>
<dbReference type="PROSITE" id="PS50932">
    <property type="entry name" value="HTH_LACI_2"/>
    <property type="match status" value="1"/>
</dbReference>
<sequence>MGIRETGRPTLETVAARAGVSKSLVSLVLRDSPKVSPARRAAVLAAIAELGYRPNAAARRLAERRSHSVGVLLNDLHQPWFADVLDGVGPVLHAEGKHMLLGDGRLDRMMDDTLTWSFLELGVDGLLVAGSGPPSAALVDVAHRLPTVAVGGRDLDMYGELPSVDVVAYDDHAGAALAVGHLADLGHRTIAHLAGPPGSAGRDRTEGYEEAMRAAGLGGAIRVVRSDVSEESARHAALGLLRGPDRPTAVFAYNDMVAMGVSSAAVELGLRVPEDLSLVGFDNSGLARLRAIWLTSVDGAGERIGAQAARMLVTRMAEPERAREVRLVAPALEVRGSTAPPG</sequence>
<dbReference type="SMART" id="SM00354">
    <property type="entry name" value="HTH_LACI"/>
    <property type="match status" value="1"/>
</dbReference>
<gene>
    <name evidence="6" type="ORF">GCM10023215_09160</name>
</gene>
<evidence type="ECO:0000313" key="7">
    <source>
        <dbReference type="Proteomes" id="UP001500325"/>
    </source>
</evidence>
<proteinExistence type="predicted"/>